<dbReference type="AlphaFoldDB" id="A0AAD8VUB4"/>
<organism evidence="3 4">
    <name type="scientific">Lolium multiflorum</name>
    <name type="common">Italian ryegrass</name>
    <name type="synonym">Lolium perenne subsp. multiflorum</name>
    <dbReference type="NCBI Taxonomy" id="4521"/>
    <lineage>
        <taxon>Eukaryota</taxon>
        <taxon>Viridiplantae</taxon>
        <taxon>Streptophyta</taxon>
        <taxon>Embryophyta</taxon>
        <taxon>Tracheophyta</taxon>
        <taxon>Spermatophyta</taxon>
        <taxon>Magnoliopsida</taxon>
        <taxon>Liliopsida</taxon>
        <taxon>Poales</taxon>
        <taxon>Poaceae</taxon>
        <taxon>BOP clade</taxon>
        <taxon>Pooideae</taxon>
        <taxon>Poodae</taxon>
        <taxon>Poeae</taxon>
        <taxon>Poeae Chloroplast Group 2 (Poeae type)</taxon>
        <taxon>Loliodinae</taxon>
        <taxon>Loliinae</taxon>
        <taxon>Lolium</taxon>
    </lineage>
</organism>
<comment type="caution">
    <text evidence="3">The sequence shown here is derived from an EMBL/GenBank/DDBJ whole genome shotgun (WGS) entry which is preliminary data.</text>
</comment>
<evidence type="ECO:0000256" key="1">
    <source>
        <dbReference type="SAM" id="MobiDB-lite"/>
    </source>
</evidence>
<proteinExistence type="predicted"/>
<dbReference type="PANTHER" id="PTHR33065:SF118">
    <property type="entry name" value="DUF6598 DOMAIN-CONTAINING PROTEIN"/>
    <property type="match status" value="1"/>
</dbReference>
<dbReference type="PANTHER" id="PTHR33065">
    <property type="entry name" value="OS07G0486400 PROTEIN"/>
    <property type="match status" value="1"/>
</dbReference>
<dbReference type="Proteomes" id="UP001231189">
    <property type="component" value="Unassembled WGS sequence"/>
</dbReference>
<evidence type="ECO:0000313" key="3">
    <source>
        <dbReference type="EMBL" id="KAK1619967.1"/>
    </source>
</evidence>
<feature type="domain" description="DUF6598" evidence="2">
    <location>
        <begin position="129"/>
        <end position="385"/>
    </location>
</feature>
<feature type="region of interest" description="Disordered" evidence="1">
    <location>
        <begin position="29"/>
        <end position="56"/>
    </location>
</feature>
<dbReference type="Pfam" id="PF20241">
    <property type="entry name" value="DUF6598"/>
    <property type="match status" value="2"/>
</dbReference>
<evidence type="ECO:0000313" key="4">
    <source>
        <dbReference type="Proteomes" id="UP001231189"/>
    </source>
</evidence>
<gene>
    <name evidence="3" type="ORF">QYE76_025484</name>
</gene>
<accession>A0AAD8VUB4</accession>
<protein>
    <recommendedName>
        <fullName evidence="2">DUF6598 domain-containing protein</fullName>
    </recommendedName>
</protein>
<feature type="domain" description="DUF6598" evidence="2">
    <location>
        <begin position="569"/>
        <end position="713"/>
    </location>
</feature>
<dbReference type="InterPro" id="IPR046533">
    <property type="entry name" value="DUF6598"/>
</dbReference>
<reference evidence="3" key="1">
    <citation type="submission" date="2023-07" db="EMBL/GenBank/DDBJ databases">
        <title>A chromosome-level genome assembly of Lolium multiflorum.</title>
        <authorList>
            <person name="Chen Y."/>
            <person name="Copetti D."/>
            <person name="Kolliker R."/>
            <person name="Studer B."/>
        </authorList>
    </citation>
    <scope>NUCLEOTIDE SEQUENCE</scope>
    <source>
        <strain evidence="3">02402/16</strain>
        <tissue evidence="3">Leaf</tissue>
    </source>
</reference>
<keyword evidence="4" id="KW-1185">Reference proteome</keyword>
<name>A0AAD8VUB4_LOLMU</name>
<feature type="region of interest" description="Disordered" evidence="1">
    <location>
        <begin position="473"/>
        <end position="500"/>
    </location>
</feature>
<dbReference type="EMBL" id="JAUUTY010000006">
    <property type="protein sequence ID" value="KAK1619967.1"/>
    <property type="molecule type" value="Genomic_DNA"/>
</dbReference>
<sequence length="738" mass="80694">MAGVSSDSEARIAKVKKIQDRMAMTKAFLQRQQKLPTKKKANDDESADPSSTNLVAIQDNHLDKGKSALAKKTSDEEAVDYAWYRLNWESNCCKNCDYFENLTVLSSMQFTHYTPGIIPYNSAGAAVDTLQIFSMKLKLTDDIAGGFELPLSVYGVVAVRDTVDSSRNILFSCDRTMAQELTQDDPFLHLTGPSRAVVSIDTVYFEIQLKVKGAADSQDNSLITCARGYTGGCGSGISTLCFKNIFCTLELCLQPFKRTVQATILTVQIVKKKDLWPLNFAYGGLVACTPLPRTTMVSADSGVSSNQIVLIESKGRPMPKGVNGHVHLWRQVVSVERGGGLDVVIQAYSKSGAVHVEGRVHFTSQTCSVSQQECVVGEAQVTVAVAWSLVPDDLDDVVSFQADRGWVVGKPEDFVTKVGKAEAPVTEAGKAEESVTEILKAQESDQEASAVKVKKIQESMAMKKAFLHSQDKLPTKKKAKAKDEESADSSTTNSMTIQDNHLDKGKSALAKKTADEEAADYAWYRLSWESNCCKNCDHFENSTVLSSMLFTHYTPGIIPYNSAGAAVDTLQIFSMQLKLTDDIAGSFELPLSVYGVVAVRDTLDSRRNILFSCDRTMAQELTQDDPFLHLTGPSRAIVSMDTVYFEIELKVKGAADSQDKSLITCAQGYTGGCGPGISTLCLKNVFCMLELCSQPVKRTVQATILSIQIIKKKELWPKFCIWRPGCLHPTTKGDNGGS</sequence>
<evidence type="ECO:0000259" key="2">
    <source>
        <dbReference type="Pfam" id="PF20241"/>
    </source>
</evidence>